<keyword evidence="3 10" id="KW-1003">Cell membrane</keyword>
<feature type="transmembrane region" description="Helical" evidence="12">
    <location>
        <begin position="170"/>
        <end position="191"/>
    </location>
</feature>
<feature type="binding site" evidence="11">
    <location>
        <position position="103"/>
    </location>
    <ligand>
        <name>K(+)</name>
        <dbReference type="ChEBI" id="CHEBI:29103"/>
    </ligand>
</feature>
<keyword evidence="11" id="KW-0479">Metal-binding</keyword>
<evidence type="ECO:0000256" key="7">
    <source>
        <dbReference type="ARBA" id="ARBA00022989"/>
    </source>
</evidence>
<dbReference type="AlphaFoldDB" id="A0AAJ1U9X1"/>
<evidence type="ECO:0000256" key="12">
    <source>
        <dbReference type="SAM" id="Phobius"/>
    </source>
</evidence>
<keyword evidence="4 10" id="KW-0633">Potassium transport</keyword>
<feature type="binding site" evidence="11">
    <location>
        <position position="419"/>
    </location>
    <ligand>
        <name>K(+)</name>
        <dbReference type="ChEBI" id="CHEBI:29103"/>
    </ligand>
</feature>
<dbReference type="GO" id="GO:0015379">
    <property type="term" value="F:potassium:chloride symporter activity"/>
    <property type="evidence" value="ECO:0007669"/>
    <property type="project" value="InterPro"/>
</dbReference>
<keyword evidence="8 10" id="KW-0406">Ion transport</keyword>
<dbReference type="InterPro" id="IPR004772">
    <property type="entry name" value="TrkH"/>
</dbReference>
<reference evidence="13" key="1">
    <citation type="submission" date="2022-07" db="EMBL/GenBank/DDBJ databases">
        <authorList>
            <person name="Otstavnykh N."/>
            <person name="Isaeva M."/>
            <person name="Bystritskaya E."/>
        </authorList>
    </citation>
    <scope>NUCLEOTIDE SEQUENCE</scope>
    <source>
        <strain evidence="13">10Alg 79</strain>
    </source>
</reference>
<feature type="binding site" evidence="11">
    <location>
        <position position="302"/>
    </location>
    <ligand>
        <name>K(+)</name>
        <dbReference type="ChEBI" id="CHEBI:29103"/>
    </ligand>
</feature>
<evidence type="ECO:0000313" key="14">
    <source>
        <dbReference type="Proteomes" id="UP001227162"/>
    </source>
</evidence>
<dbReference type="RefSeq" id="WP_317626097.1">
    <property type="nucleotide sequence ID" value="NZ_JANFFA010000002.1"/>
</dbReference>
<feature type="transmembrane region" description="Helical" evidence="12">
    <location>
        <begin position="443"/>
        <end position="463"/>
    </location>
</feature>
<keyword evidence="10" id="KW-0997">Cell inner membrane</keyword>
<dbReference type="Pfam" id="PF02386">
    <property type="entry name" value="TrkH"/>
    <property type="match status" value="1"/>
</dbReference>
<dbReference type="PIRSF" id="PIRSF006247">
    <property type="entry name" value="TrkH"/>
    <property type="match status" value="1"/>
</dbReference>
<dbReference type="GO" id="GO:0046872">
    <property type="term" value="F:metal ion binding"/>
    <property type="evidence" value="ECO:0007669"/>
    <property type="project" value="UniProtKB-KW"/>
</dbReference>
<feature type="transmembrane region" description="Helical" evidence="12">
    <location>
        <begin position="310"/>
        <end position="328"/>
    </location>
</feature>
<dbReference type="GO" id="GO:0005886">
    <property type="term" value="C:plasma membrane"/>
    <property type="evidence" value="ECO:0007669"/>
    <property type="project" value="UniProtKB-SubCell"/>
</dbReference>
<feature type="binding site" evidence="11">
    <location>
        <position position="420"/>
    </location>
    <ligand>
        <name>K(+)</name>
        <dbReference type="ChEBI" id="CHEBI:29103"/>
    </ligand>
</feature>
<dbReference type="Proteomes" id="UP001227162">
    <property type="component" value="Unassembled WGS sequence"/>
</dbReference>
<proteinExistence type="inferred from homology"/>
<accession>A0AAJ1U9X1</accession>
<dbReference type="PANTHER" id="PTHR32024">
    <property type="entry name" value="TRK SYSTEM POTASSIUM UPTAKE PROTEIN TRKG-RELATED"/>
    <property type="match status" value="1"/>
</dbReference>
<feature type="binding site" evidence="11">
    <location>
        <position position="210"/>
    </location>
    <ligand>
        <name>K(+)</name>
        <dbReference type="ChEBI" id="CHEBI:29103"/>
    </ligand>
</feature>
<evidence type="ECO:0000256" key="3">
    <source>
        <dbReference type="ARBA" id="ARBA00022475"/>
    </source>
</evidence>
<reference evidence="13" key="2">
    <citation type="submission" date="2023-04" db="EMBL/GenBank/DDBJ databases">
        <title>'Rhodoalgimonas zhirmunskyi' gen. nov., isolated from a red alga.</title>
        <authorList>
            <person name="Nedashkovskaya O.I."/>
            <person name="Otstavnykh N.Y."/>
            <person name="Bystritskaya E.P."/>
            <person name="Balabanova L.A."/>
            <person name="Isaeva M.P."/>
        </authorList>
    </citation>
    <scope>NUCLEOTIDE SEQUENCE</scope>
    <source>
        <strain evidence="13">10Alg 79</strain>
    </source>
</reference>
<evidence type="ECO:0000256" key="1">
    <source>
        <dbReference type="ARBA" id="ARBA00004651"/>
    </source>
</evidence>
<feature type="transmembrane region" description="Helical" evidence="12">
    <location>
        <begin position="226"/>
        <end position="247"/>
    </location>
</feature>
<name>A0AAJ1U9X1_9RHOB</name>
<feature type="binding site" evidence="11">
    <location>
        <position position="303"/>
    </location>
    <ligand>
        <name>K(+)</name>
        <dbReference type="ChEBI" id="CHEBI:29103"/>
    </ligand>
</feature>
<dbReference type="EMBL" id="JANFFA010000002">
    <property type="protein sequence ID" value="MDQ2094500.1"/>
    <property type="molecule type" value="Genomic_DNA"/>
</dbReference>
<evidence type="ECO:0000256" key="6">
    <source>
        <dbReference type="ARBA" id="ARBA00022958"/>
    </source>
</evidence>
<dbReference type="PANTHER" id="PTHR32024:SF3">
    <property type="entry name" value="TRK SYSTEM POTASSIUM UPTAKE PROTEIN"/>
    <property type="match status" value="1"/>
</dbReference>
<evidence type="ECO:0000256" key="9">
    <source>
        <dbReference type="ARBA" id="ARBA00023136"/>
    </source>
</evidence>
<keyword evidence="6 10" id="KW-0630">Potassium</keyword>
<gene>
    <name evidence="13" type="ORF">NOI20_10305</name>
</gene>
<feature type="transmembrane region" description="Helical" evidence="12">
    <location>
        <begin position="33"/>
        <end position="51"/>
    </location>
</feature>
<evidence type="ECO:0000256" key="10">
    <source>
        <dbReference type="PIRNR" id="PIRNR006247"/>
    </source>
</evidence>
<keyword evidence="7 12" id="KW-1133">Transmembrane helix</keyword>
<evidence type="ECO:0000256" key="4">
    <source>
        <dbReference type="ARBA" id="ARBA00022538"/>
    </source>
</evidence>
<comment type="caution">
    <text evidence="13">The sequence shown here is derived from an EMBL/GenBank/DDBJ whole genome shotgun (WGS) entry which is preliminary data.</text>
</comment>
<keyword evidence="14" id="KW-1185">Reference proteome</keyword>
<evidence type="ECO:0000256" key="5">
    <source>
        <dbReference type="ARBA" id="ARBA00022692"/>
    </source>
</evidence>
<evidence type="ECO:0000256" key="8">
    <source>
        <dbReference type="ARBA" id="ARBA00023065"/>
    </source>
</evidence>
<evidence type="ECO:0000313" key="13">
    <source>
        <dbReference type="EMBL" id="MDQ2094500.1"/>
    </source>
</evidence>
<feature type="binding site" evidence="11">
    <location>
        <position position="102"/>
    </location>
    <ligand>
        <name>K(+)</name>
        <dbReference type="ChEBI" id="CHEBI:29103"/>
    </ligand>
</feature>
<feature type="transmembrane region" description="Helical" evidence="12">
    <location>
        <begin position="63"/>
        <end position="85"/>
    </location>
</feature>
<evidence type="ECO:0000256" key="2">
    <source>
        <dbReference type="ARBA" id="ARBA00022448"/>
    </source>
</evidence>
<comment type="function">
    <text evidence="10">Low-affinity potassium transport system. Interacts with Trk system potassium uptake protein TrkA.</text>
</comment>
<protein>
    <recommendedName>
        <fullName evidence="10">Trk system potassium uptake protein</fullName>
    </recommendedName>
</protein>
<organism evidence="13 14">
    <name type="scientific">Rhodalgimonas zhirmunskyi</name>
    <dbReference type="NCBI Taxonomy" id="2964767"/>
    <lineage>
        <taxon>Bacteria</taxon>
        <taxon>Pseudomonadati</taxon>
        <taxon>Pseudomonadota</taxon>
        <taxon>Alphaproteobacteria</taxon>
        <taxon>Rhodobacterales</taxon>
        <taxon>Roseobacteraceae</taxon>
        <taxon>Rhodalgimonas</taxon>
    </lineage>
</organism>
<feature type="transmembrane region" description="Helical" evidence="12">
    <location>
        <begin position="377"/>
        <end position="401"/>
    </location>
</feature>
<keyword evidence="9 10" id="KW-0472">Membrane</keyword>
<sequence length="471" mass="50634">MNVVVFVNAVLMLLLAGLMAAEALVFGESREVFLLAGVILGALGLFLAAATRGPARRLTLRHTFLLTTSVWLTAGVAGALPLFIWGMGAIDALFESVSGLTTTGATVLSGLDQTPRGILMWRALLQAVGGVGFIVTGMALLPILRTGGMQLFRTESSDKGDKELATATRYAGATLGVYSGLIVLCGLIYHIGGMNVFDAITHALTTLSTGGYSNYDASFGHFDSAFLQWVATFFMLAGAVPFAWYIRALYRRQYASEQVAALLKTLAVVILALTLWVSWQSGRDFMETLRAVSFNLVSVVTTTGYATEDFLAWGPVAITVFFFFTAMGGCTGSTAGGGKMMRWILVFRATVAALRRIRYPHRIITIRYEGRPVSEDVLSGVITFFMFYFLTVAALAVALALTGLDFDTSISGALTAVANVGPGVGTIIGPSGNFAPLDSTAKLLLTFGMFVGRLEMLTVYVLFTRRFWRDF</sequence>
<feature type="transmembrane region" description="Helical" evidence="12">
    <location>
        <begin position="259"/>
        <end position="279"/>
    </location>
</feature>
<feature type="transmembrane region" description="Helical" evidence="12">
    <location>
        <begin position="123"/>
        <end position="144"/>
    </location>
</feature>
<keyword evidence="5 12" id="KW-0812">Transmembrane</keyword>
<keyword evidence="2 10" id="KW-0813">Transport</keyword>
<comment type="similarity">
    <text evidence="10">Belongs to the TrkH potassium transport family.</text>
</comment>
<evidence type="ECO:0000256" key="11">
    <source>
        <dbReference type="PIRSR" id="PIRSR006247-1"/>
    </source>
</evidence>
<comment type="subcellular location">
    <subcellularLocation>
        <location evidence="10">Cell inner membrane</location>
        <topology evidence="10">Multi-pass membrane protein</topology>
    </subcellularLocation>
    <subcellularLocation>
        <location evidence="1">Cell membrane</location>
        <topology evidence="1">Multi-pass membrane protein</topology>
    </subcellularLocation>
</comment>
<dbReference type="InterPro" id="IPR003445">
    <property type="entry name" value="Cat_transpt"/>
</dbReference>